<dbReference type="InterPro" id="IPR000277">
    <property type="entry name" value="Cys/Met-Metab_PyrdxlP-dep_enz"/>
</dbReference>
<evidence type="ECO:0000313" key="5">
    <source>
        <dbReference type="Proteomes" id="UP000053660"/>
    </source>
</evidence>
<accession>A0A0B1RW97</accession>
<proteinExistence type="inferred from homology"/>
<dbReference type="OrthoDB" id="3512640at2759"/>
<dbReference type="AlphaFoldDB" id="A0A0B1RW97"/>
<protein>
    <submittedName>
        <fullName evidence="4">Uncharacterized protein</fullName>
    </submittedName>
</protein>
<dbReference type="PANTHER" id="PTHR11808">
    <property type="entry name" value="TRANS-SULFURATION ENZYME FAMILY MEMBER"/>
    <property type="match status" value="1"/>
</dbReference>
<keyword evidence="5" id="KW-1185">Reference proteome</keyword>
<dbReference type="SUPFAM" id="SSF53383">
    <property type="entry name" value="PLP-dependent transferases"/>
    <property type="match status" value="1"/>
</dbReference>
<dbReference type="GO" id="GO:0019344">
    <property type="term" value="P:cysteine biosynthetic process"/>
    <property type="evidence" value="ECO:0007669"/>
    <property type="project" value="UniProtKB-UniPathway"/>
</dbReference>
<dbReference type="Proteomes" id="UP000053660">
    <property type="component" value="Unassembled WGS sequence"/>
</dbReference>
<organism evidence="4 5">
    <name type="scientific">Oesophagostomum dentatum</name>
    <name type="common">Nodular worm</name>
    <dbReference type="NCBI Taxonomy" id="61180"/>
    <lineage>
        <taxon>Eukaryota</taxon>
        <taxon>Metazoa</taxon>
        <taxon>Ecdysozoa</taxon>
        <taxon>Nematoda</taxon>
        <taxon>Chromadorea</taxon>
        <taxon>Rhabditida</taxon>
        <taxon>Rhabditina</taxon>
        <taxon>Rhabditomorpha</taxon>
        <taxon>Strongyloidea</taxon>
        <taxon>Strongylidae</taxon>
        <taxon>Oesophagostomum</taxon>
    </lineage>
</organism>
<dbReference type="GO" id="GO:0019346">
    <property type="term" value="P:transsulfuration"/>
    <property type="evidence" value="ECO:0007669"/>
    <property type="project" value="InterPro"/>
</dbReference>
<sequence length="57" mass="6292">MVFFEIIANPSMAMPDLTAVIAVAKKHNIYCFVDATFVSPVCVQPITLGADFCMHSW</sequence>
<name>A0A0B1RW97_OESDE</name>
<comment type="similarity">
    <text evidence="3">Belongs to the trans-sulfuration enzymes family.</text>
</comment>
<gene>
    <name evidence="4" type="ORF">OESDEN_24937</name>
</gene>
<dbReference type="InterPro" id="IPR015424">
    <property type="entry name" value="PyrdxlP-dep_Trfase"/>
</dbReference>
<dbReference type="Pfam" id="PF01053">
    <property type="entry name" value="Cys_Met_Meta_PP"/>
    <property type="match status" value="1"/>
</dbReference>
<dbReference type="EMBL" id="KN612738">
    <property type="protein sequence ID" value="KHJ75447.1"/>
    <property type="molecule type" value="Genomic_DNA"/>
</dbReference>
<reference evidence="4 5" key="1">
    <citation type="submission" date="2014-03" db="EMBL/GenBank/DDBJ databases">
        <title>Draft genome of the hookworm Oesophagostomum dentatum.</title>
        <authorList>
            <person name="Mitreva M."/>
        </authorList>
    </citation>
    <scope>NUCLEOTIDE SEQUENCE [LARGE SCALE GENOMIC DNA]</scope>
    <source>
        <strain evidence="4 5">OD-Hann</strain>
    </source>
</reference>
<comment type="cofactor">
    <cofactor evidence="1 3">
        <name>pyridoxal 5'-phosphate</name>
        <dbReference type="ChEBI" id="CHEBI:597326"/>
    </cofactor>
</comment>
<dbReference type="PANTHER" id="PTHR11808:SF80">
    <property type="entry name" value="CYSTATHIONINE GAMMA-LYASE"/>
    <property type="match status" value="1"/>
</dbReference>
<keyword evidence="2 3" id="KW-0663">Pyridoxal phosphate</keyword>
<dbReference type="Gene3D" id="3.40.640.10">
    <property type="entry name" value="Type I PLP-dependent aspartate aminotransferase-like (Major domain)"/>
    <property type="match status" value="1"/>
</dbReference>
<evidence type="ECO:0000313" key="4">
    <source>
        <dbReference type="EMBL" id="KHJ75447.1"/>
    </source>
</evidence>
<evidence type="ECO:0000256" key="3">
    <source>
        <dbReference type="RuleBase" id="RU362118"/>
    </source>
</evidence>
<dbReference type="InterPro" id="IPR015421">
    <property type="entry name" value="PyrdxlP-dep_Trfase_major"/>
</dbReference>
<evidence type="ECO:0000256" key="2">
    <source>
        <dbReference type="ARBA" id="ARBA00022898"/>
    </source>
</evidence>
<dbReference type="GO" id="GO:0030170">
    <property type="term" value="F:pyridoxal phosphate binding"/>
    <property type="evidence" value="ECO:0007669"/>
    <property type="project" value="InterPro"/>
</dbReference>
<dbReference type="GO" id="GO:0005737">
    <property type="term" value="C:cytoplasm"/>
    <property type="evidence" value="ECO:0007669"/>
    <property type="project" value="TreeGrafter"/>
</dbReference>
<dbReference type="GO" id="GO:0016846">
    <property type="term" value="F:carbon-sulfur lyase activity"/>
    <property type="evidence" value="ECO:0007669"/>
    <property type="project" value="TreeGrafter"/>
</dbReference>
<evidence type="ECO:0000256" key="1">
    <source>
        <dbReference type="ARBA" id="ARBA00001933"/>
    </source>
</evidence>
<dbReference type="UniPathway" id="UPA00136">
    <property type="reaction ID" value="UER00202"/>
</dbReference>